<dbReference type="AlphaFoldDB" id="A0A5B7CFG3"/>
<keyword evidence="2" id="KW-1185">Reference proteome</keyword>
<reference evidence="1 2" key="1">
    <citation type="submission" date="2019-05" db="EMBL/GenBank/DDBJ databases">
        <title>Another draft genome of Portunus trituberculatus and its Hox gene families provides insights of decapod evolution.</title>
        <authorList>
            <person name="Jeong J.-H."/>
            <person name="Song I."/>
            <person name="Kim S."/>
            <person name="Choi T."/>
            <person name="Kim D."/>
            <person name="Ryu S."/>
            <person name="Kim W."/>
        </authorList>
    </citation>
    <scope>NUCLEOTIDE SEQUENCE [LARGE SCALE GENOMIC DNA]</scope>
    <source>
        <tissue evidence="1">Muscle</tissue>
    </source>
</reference>
<gene>
    <name evidence="1" type="ORF">E2C01_000574</name>
</gene>
<organism evidence="1 2">
    <name type="scientific">Portunus trituberculatus</name>
    <name type="common">Swimming crab</name>
    <name type="synonym">Neptunus trituberculatus</name>
    <dbReference type="NCBI Taxonomy" id="210409"/>
    <lineage>
        <taxon>Eukaryota</taxon>
        <taxon>Metazoa</taxon>
        <taxon>Ecdysozoa</taxon>
        <taxon>Arthropoda</taxon>
        <taxon>Crustacea</taxon>
        <taxon>Multicrustacea</taxon>
        <taxon>Malacostraca</taxon>
        <taxon>Eumalacostraca</taxon>
        <taxon>Eucarida</taxon>
        <taxon>Decapoda</taxon>
        <taxon>Pleocyemata</taxon>
        <taxon>Brachyura</taxon>
        <taxon>Eubrachyura</taxon>
        <taxon>Portunoidea</taxon>
        <taxon>Portunidae</taxon>
        <taxon>Portuninae</taxon>
        <taxon>Portunus</taxon>
    </lineage>
</organism>
<comment type="caution">
    <text evidence="1">The sequence shown here is derived from an EMBL/GenBank/DDBJ whole genome shotgun (WGS) entry which is preliminary data.</text>
</comment>
<dbReference type="Proteomes" id="UP000324222">
    <property type="component" value="Unassembled WGS sequence"/>
</dbReference>
<sequence>MDKVVSVGLGRCPHVDSYPTIYHFEAIPFDEWIKITYARHHDTQVLVLRQSLYIDVNLEYPIAGKLDVWMKNLREVELCVGRGSFTWHLLPPPLLIDPVHHATSFKLQQSGGNNALSPTSLSKPGTIPKATAQICIYIYIIYKPEISWVLLFLSASQSSSQAHQQPPPEK</sequence>
<evidence type="ECO:0000313" key="2">
    <source>
        <dbReference type="Proteomes" id="UP000324222"/>
    </source>
</evidence>
<protein>
    <submittedName>
        <fullName evidence="1">Uncharacterized protein</fullName>
    </submittedName>
</protein>
<proteinExistence type="predicted"/>
<name>A0A5B7CFG3_PORTR</name>
<dbReference type="EMBL" id="VSRR010000014">
    <property type="protein sequence ID" value="MPC08005.1"/>
    <property type="molecule type" value="Genomic_DNA"/>
</dbReference>
<accession>A0A5B7CFG3</accession>
<evidence type="ECO:0000313" key="1">
    <source>
        <dbReference type="EMBL" id="MPC08005.1"/>
    </source>
</evidence>